<dbReference type="Proteomes" id="UP001596407">
    <property type="component" value="Unassembled WGS sequence"/>
</dbReference>
<dbReference type="InterPro" id="IPR029063">
    <property type="entry name" value="SAM-dependent_MTases_sf"/>
</dbReference>
<keyword evidence="2" id="KW-0808">Transferase</keyword>
<keyword evidence="3" id="KW-1185">Reference proteome</keyword>
<dbReference type="PANTHER" id="PTHR42912">
    <property type="entry name" value="METHYLTRANSFERASE"/>
    <property type="match status" value="1"/>
</dbReference>
<dbReference type="Pfam" id="PF13649">
    <property type="entry name" value="Methyltransf_25"/>
    <property type="match status" value="1"/>
</dbReference>
<gene>
    <name evidence="2" type="ORF">ACFQJ6_22595</name>
</gene>
<accession>A0ABD5WTG0</accession>
<dbReference type="EMBL" id="JBHSZH010000005">
    <property type="protein sequence ID" value="MFC7082457.1"/>
    <property type="molecule type" value="Genomic_DNA"/>
</dbReference>
<dbReference type="CDD" id="cd02440">
    <property type="entry name" value="AdoMet_MTases"/>
    <property type="match status" value="1"/>
</dbReference>
<reference evidence="2 3" key="1">
    <citation type="journal article" date="2019" name="Int. J. Syst. Evol. Microbiol.">
        <title>The Global Catalogue of Microorganisms (GCM) 10K type strain sequencing project: providing services to taxonomists for standard genome sequencing and annotation.</title>
        <authorList>
            <consortium name="The Broad Institute Genomics Platform"/>
            <consortium name="The Broad Institute Genome Sequencing Center for Infectious Disease"/>
            <person name="Wu L."/>
            <person name="Ma J."/>
        </authorList>
    </citation>
    <scope>NUCLEOTIDE SEQUENCE [LARGE SCALE GENOMIC DNA]</scope>
    <source>
        <strain evidence="2 3">DT72</strain>
    </source>
</reference>
<proteinExistence type="predicted"/>
<evidence type="ECO:0000259" key="1">
    <source>
        <dbReference type="Pfam" id="PF13649"/>
    </source>
</evidence>
<name>A0ABD5WTG0_9EURY</name>
<evidence type="ECO:0000313" key="3">
    <source>
        <dbReference type="Proteomes" id="UP001596407"/>
    </source>
</evidence>
<dbReference type="Gene3D" id="3.40.50.150">
    <property type="entry name" value="Vaccinia Virus protein VP39"/>
    <property type="match status" value="1"/>
</dbReference>
<dbReference type="RefSeq" id="WP_382210339.1">
    <property type="nucleotide sequence ID" value="NZ_JBHSZH010000005.1"/>
</dbReference>
<keyword evidence="2" id="KW-0489">Methyltransferase</keyword>
<dbReference type="GO" id="GO:0008168">
    <property type="term" value="F:methyltransferase activity"/>
    <property type="evidence" value="ECO:0007669"/>
    <property type="project" value="UniProtKB-KW"/>
</dbReference>
<organism evidence="2 3">
    <name type="scientific">Halorussus caseinilyticus</name>
    <dbReference type="NCBI Taxonomy" id="3034025"/>
    <lineage>
        <taxon>Archaea</taxon>
        <taxon>Methanobacteriati</taxon>
        <taxon>Methanobacteriota</taxon>
        <taxon>Stenosarchaea group</taxon>
        <taxon>Halobacteria</taxon>
        <taxon>Halobacteriales</taxon>
        <taxon>Haladaptataceae</taxon>
        <taxon>Halorussus</taxon>
    </lineage>
</organism>
<dbReference type="GO" id="GO:0032259">
    <property type="term" value="P:methylation"/>
    <property type="evidence" value="ECO:0007669"/>
    <property type="project" value="UniProtKB-KW"/>
</dbReference>
<dbReference type="SUPFAM" id="SSF53335">
    <property type="entry name" value="S-adenosyl-L-methionine-dependent methyltransferases"/>
    <property type="match status" value="1"/>
</dbReference>
<evidence type="ECO:0000313" key="2">
    <source>
        <dbReference type="EMBL" id="MFC7082457.1"/>
    </source>
</evidence>
<dbReference type="AlphaFoldDB" id="A0ABD5WTG0"/>
<dbReference type="InterPro" id="IPR050508">
    <property type="entry name" value="Methyltransf_Superfamily"/>
</dbReference>
<comment type="caution">
    <text evidence="2">The sequence shown here is derived from an EMBL/GenBank/DDBJ whole genome shotgun (WGS) entry which is preliminary data.</text>
</comment>
<sequence>MSDRDAVRRGYDEMAETYAAERSEGGRGTELLTDFLDALPDDPRVLDAGCGQGTPVLARLAESGDPLGLDFSREQLRLAAVNVPGASLSQGDMTALPFRDDAFDAVTAYNSLIHVPYGDHETVLGEFARVLRPGGRVLLTEGCQEWSGENPDWLDTGVEMQWDIAGTEATRAQLESAGFAVVGEWEVTDRLNDDGEEVPKPVSEARLVG</sequence>
<feature type="domain" description="Methyltransferase" evidence="1">
    <location>
        <begin position="45"/>
        <end position="135"/>
    </location>
</feature>
<protein>
    <submittedName>
        <fullName evidence="2">Class I SAM-dependent methyltransferase</fullName>
        <ecNumber evidence="2">2.1.1.-</ecNumber>
    </submittedName>
</protein>
<dbReference type="InterPro" id="IPR041698">
    <property type="entry name" value="Methyltransf_25"/>
</dbReference>
<dbReference type="EC" id="2.1.1.-" evidence="2"/>